<sequence>MSVRVCDVPFNLRKSKFVELLGDKVGSFLELDVERSLTKGKFIKFKTSIDVSRPLLRGSFAQGGDGKKVWVYFKYEHLPLFCFHCGCMGHIAKDCPAVDDDDFMDPRLFQYSDELRASPLRRPQLLHNYGAPVTKVKWKLVFKPAGKDIGQRTGPTDDLSPGGLTDETPTARAEMVHPRHVPNATPEKTWV</sequence>
<dbReference type="InterPro" id="IPR036875">
    <property type="entry name" value="Znf_CCHC_sf"/>
</dbReference>
<comment type="caution">
    <text evidence="4">The sequence shown here is derived from an EMBL/GenBank/DDBJ whole genome shotgun (WGS) entry which is preliminary data.</text>
</comment>
<reference evidence="4" key="2">
    <citation type="journal article" date="2023" name="Plants (Basel)">
        <title>Annotation of the Turnera subulata (Passifloraceae) Draft Genome Reveals the S-Locus Evolved after the Divergence of Turneroideae from Passifloroideae in a Stepwise Manner.</title>
        <authorList>
            <person name="Henning P.M."/>
            <person name="Roalson E.H."/>
            <person name="Mir W."/>
            <person name="McCubbin A.G."/>
            <person name="Shore J.S."/>
        </authorList>
    </citation>
    <scope>NUCLEOTIDE SEQUENCE</scope>
    <source>
        <strain evidence="4">F60SS</strain>
    </source>
</reference>
<gene>
    <name evidence="4" type="ORF">Tsubulata_041032</name>
</gene>
<dbReference type="InterPro" id="IPR040256">
    <property type="entry name" value="At4g02000-like"/>
</dbReference>
<evidence type="ECO:0000256" key="2">
    <source>
        <dbReference type="SAM" id="MobiDB-lite"/>
    </source>
</evidence>
<keyword evidence="5" id="KW-1185">Reference proteome</keyword>
<dbReference type="GO" id="GO:0008270">
    <property type="term" value="F:zinc ion binding"/>
    <property type="evidence" value="ECO:0007669"/>
    <property type="project" value="UniProtKB-KW"/>
</dbReference>
<dbReference type="InterPro" id="IPR001878">
    <property type="entry name" value="Znf_CCHC"/>
</dbReference>
<feature type="region of interest" description="Disordered" evidence="2">
    <location>
        <begin position="149"/>
        <end position="171"/>
    </location>
</feature>
<evidence type="ECO:0000256" key="1">
    <source>
        <dbReference type="PROSITE-ProRule" id="PRU00047"/>
    </source>
</evidence>
<name>A0A9Q0F4Y9_9ROSI</name>
<feature type="domain" description="CCHC-type" evidence="3">
    <location>
        <begin position="82"/>
        <end position="96"/>
    </location>
</feature>
<dbReference type="PROSITE" id="PS50158">
    <property type="entry name" value="ZF_CCHC"/>
    <property type="match status" value="1"/>
</dbReference>
<dbReference type="PANTHER" id="PTHR31286">
    <property type="entry name" value="GLYCINE-RICH CELL WALL STRUCTURAL PROTEIN 1.8-LIKE"/>
    <property type="match status" value="1"/>
</dbReference>
<dbReference type="SUPFAM" id="SSF57756">
    <property type="entry name" value="Retrovirus zinc finger-like domains"/>
    <property type="match status" value="1"/>
</dbReference>
<dbReference type="InterPro" id="IPR025836">
    <property type="entry name" value="Zn_knuckle_CX2CX4HX4C"/>
</dbReference>
<dbReference type="OrthoDB" id="1750469at2759"/>
<keyword evidence="1" id="KW-0479">Metal-binding</keyword>
<dbReference type="Pfam" id="PF14392">
    <property type="entry name" value="zf-CCHC_4"/>
    <property type="match status" value="1"/>
</dbReference>
<organism evidence="4 5">
    <name type="scientific">Turnera subulata</name>
    <dbReference type="NCBI Taxonomy" id="218843"/>
    <lineage>
        <taxon>Eukaryota</taxon>
        <taxon>Viridiplantae</taxon>
        <taxon>Streptophyta</taxon>
        <taxon>Embryophyta</taxon>
        <taxon>Tracheophyta</taxon>
        <taxon>Spermatophyta</taxon>
        <taxon>Magnoliopsida</taxon>
        <taxon>eudicotyledons</taxon>
        <taxon>Gunneridae</taxon>
        <taxon>Pentapetalae</taxon>
        <taxon>rosids</taxon>
        <taxon>fabids</taxon>
        <taxon>Malpighiales</taxon>
        <taxon>Passifloraceae</taxon>
        <taxon>Turnera</taxon>
    </lineage>
</organism>
<dbReference type="PANTHER" id="PTHR31286:SF167">
    <property type="entry name" value="OS09G0268800 PROTEIN"/>
    <property type="match status" value="1"/>
</dbReference>
<dbReference type="GO" id="GO:0003676">
    <property type="term" value="F:nucleic acid binding"/>
    <property type="evidence" value="ECO:0007669"/>
    <property type="project" value="InterPro"/>
</dbReference>
<keyword evidence="1" id="KW-0863">Zinc-finger</keyword>
<dbReference type="AlphaFoldDB" id="A0A9Q0F4Y9"/>
<dbReference type="Gene3D" id="4.10.60.10">
    <property type="entry name" value="Zinc finger, CCHC-type"/>
    <property type="match status" value="1"/>
</dbReference>
<dbReference type="EMBL" id="JAKUCV010007028">
    <property type="protein sequence ID" value="KAJ4825011.1"/>
    <property type="molecule type" value="Genomic_DNA"/>
</dbReference>
<protein>
    <recommendedName>
        <fullName evidence="3">CCHC-type domain-containing protein</fullName>
    </recommendedName>
</protein>
<evidence type="ECO:0000259" key="3">
    <source>
        <dbReference type="PROSITE" id="PS50158"/>
    </source>
</evidence>
<dbReference type="Proteomes" id="UP001141552">
    <property type="component" value="Unassembled WGS sequence"/>
</dbReference>
<reference evidence="4" key="1">
    <citation type="submission" date="2022-02" db="EMBL/GenBank/DDBJ databases">
        <authorList>
            <person name="Henning P.M."/>
            <person name="McCubbin A.G."/>
            <person name="Shore J.S."/>
        </authorList>
    </citation>
    <scope>NUCLEOTIDE SEQUENCE</scope>
    <source>
        <strain evidence="4">F60SS</strain>
        <tissue evidence="4">Leaves</tissue>
    </source>
</reference>
<evidence type="ECO:0000313" key="4">
    <source>
        <dbReference type="EMBL" id="KAJ4825011.1"/>
    </source>
</evidence>
<proteinExistence type="predicted"/>
<accession>A0A9Q0F4Y9</accession>
<evidence type="ECO:0000313" key="5">
    <source>
        <dbReference type="Proteomes" id="UP001141552"/>
    </source>
</evidence>
<keyword evidence="1" id="KW-0862">Zinc</keyword>